<dbReference type="Gene3D" id="2.20.28.200">
    <property type="match status" value="1"/>
</dbReference>
<protein>
    <recommendedName>
        <fullName evidence="9">Regulatory protein SIR2 homolog 7</fullName>
    </recommendedName>
    <alternativeName>
        <fullName evidence="8">SIR2-like protein 7</fullName>
    </alternativeName>
</protein>
<dbReference type="InterPro" id="IPR003000">
    <property type="entry name" value="Sirtuin"/>
</dbReference>
<proteinExistence type="inferred from homology"/>
<organism evidence="12 13">
    <name type="scientific">Potamilus streckersoni</name>
    <dbReference type="NCBI Taxonomy" id="2493646"/>
    <lineage>
        <taxon>Eukaryota</taxon>
        <taxon>Metazoa</taxon>
        <taxon>Spiralia</taxon>
        <taxon>Lophotrochozoa</taxon>
        <taxon>Mollusca</taxon>
        <taxon>Bivalvia</taxon>
        <taxon>Autobranchia</taxon>
        <taxon>Heteroconchia</taxon>
        <taxon>Palaeoheterodonta</taxon>
        <taxon>Unionida</taxon>
        <taxon>Unionoidea</taxon>
        <taxon>Unionidae</taxon>
        <taxon>Ambleminae</taxon>
        <taxon>Lampsilini</taxon>
        <taxon>Potamilus</taxon>
    </lineage>
</organism>
<evidence type="ECO:0000256" key="6">
    <source>
        <dbReference type="ARBA" id="ARBA00023027"/>
    </source>
</evidence>
<evidence type="ECO:0000256" key="8">
    <source>
        <dbReference type="ARBA" id="ARBA00041832"/>
    </source>
</evidence>
<dbReference type="PANTHER" id="PTHR11085">
    <property type="entry name" value="NAD-DEPENDENT PROTEIN DEACYLASE SIRTUIN-5, MITOCHONDRIAL-RELATED"/>
    <property type="match status" value="1"/>
</dbReference>
<dbReference type="GO" id="GO:0046872">
    <property type="term" value="F:metal ion binding"/>
    <property type="evidence" value="ECO:0007669"/>
    <property type="project" value="UniProtKB-KW"/>
</dbReference>
<keyword evidence="13" id="KW-1185">Reference proteome</keyword>
<feature type="active site" description="Proton acceptor" evidence="10">
    <location>
        <position position="202"/>
    </location>
</feature>
<keyword evidence="4 10" id="KW-0479">Metal-binding</keyword>
<dbReference type="Proteomes" id="UP001195483">
    <property type="component" value="Unassembled WGS sequence"/>
</dbReference>
<comment type="caution">
    <text evidence="12">The sequence shown here is derived from an EMBL/GenBank/DDBJ whole genome shotgun (WGS) entry which is preliminary data.</text>
</comment>
<feature type="binding site" evidence="10">
    <location>
        <position position="257"/>
    </location>
    <ligand>
        <name>Zn(2+)</name>
        <dbReference type="ChEBI" id="CHEBI:29105"/>
    </ligand>
</feature>
<accession>A0AAE0W3M6</accession>
<evidence type="ECO:0000256" key="5">
    <source>
        <dbReference type="ARBA" id="ARBA00022833"/>
    </source>
</evidence>
<feature type="domain" description="Deacetylase sirtuin-type" evidence="11">
    <location>
        <begin position="90"/>
        <end position="363"/>
    </location>
</feature>
<reference evidence="12" key="2">
    <citation type="journal article" date="2021" name="Genome Biol. Evol.">
        <title>Developing a high-quality reference genome for a parasitic bivalve with doubly uniparental inheritance (Bivalvia: Unionida).</title>
        <authorList>
            <person name="Smith C.H."/>
        </authorList>
    </citation>
    <scope>NUCLEOTIDE SEQUENCE</scope>
    <source>
        <strain evidence="12">CHS0354</strain>
        <tissue evidence="12">Mantle</tissue>
    </source>
</reference>
<dbReference type="InterPro" id="IPR026590">
    <property type="entry name" value="Ssirtuin_cat_dom"/>
</dbReference>
<evidence type="ECO:0000256" key="1">
    <source>
        <dbReference type="ARBA" id="ARBA00001947"/>
    </source>
</evidence>
<evidence type="ECO:0000259" key="11">
    <source>
        <dbReference type="PROSITE" id="PS50305"/>
    </source>
</evidence>
<dbReference type="SUPFAM" id="SSF52467">
    <property type="entry name" value="DHS-like NAD/FAD-binding domain"/>
    <property type="match status" value="1"/>
</dbReference>
<dbReference type="EMBL" id="JAEAOA010001191">
    <property type="protein sequence ID" value="KAK3600868.1"/>
    <property type="molecule type" value="Genomic_DNA"/>
</dbReference>
<gene>
    <name evidence="12" type="ORF">CHS0354_019216</name>
</gene>
<dbReference type="InterPro" id="IPR029035">
    <property type="entry name" value="DHS-like_NAD/FAD-binding_dom"/>
</dbReference>
<feature type="binding site" evidence="10">
    <location>
        <position position="239"/>
    </location>
    <ligand>
        <name>Zn(2+)</name>
        <dbReference type="ChEBI" id="CHEBI:29105"/>
    </ligand>
</feature>
<evidence type="ECO:0000256" key="10">
    <source>
        <dbReference type="PROSITE-ProRule" id="PRU00236"/>
    </source>
</evidence>
<dbReference type="PANTHER" id="PTHR11085:SF1">
    <property type="entry name" value="NAD-DEPENDENT PROTEIN DEACETYLASE SIRTUIN-7"/>
    <property type="match status" value="1"/>
</dbReference>
<dbReference type="GO" id="GO:0070403">
    <property type="term" value="F:NAD+ binding"/>
    <property type="evidence" value="ECO:0007669"/>
    <property type="project" value="InterPro"/>
</dbReference>
<keyword evidence="5 10" id="KW-0862">Zinc</keyword>
<dbReference type="AlphaFoldDB" id="A0AAE0W3M6"/>
<dbReference type="GO" id="GO:0005634">
    <property type="term" value="C:nucleus"/>
    <property type="evidence" value="ECO:0007669"/>
    <property type="project" value="TreeGrafter"/>
</dbReference>
<dbReference type="Pfam" id="PF02146">
    <property type="entry name" value="SIR2"/>
    <property type="match status" value="1"/>
</dbReference>
<comment type="similarity">
    <text evidence="7">Belongs to the sirtuin family. Class IV subfamily.</text>
</comment>
<dbReference type="InterPro" id="IPR050134">
    <property type="entry name" value="NAD-dep_sirtuin_deacylases"/>
</dbReference>
<keyword evidence="3" id="KW-0808">Transferase</keyword>
<evidence type="ECO:0000256" key="7">
    <source>
        <dbReference type="ARBA" id="ARBA00038170"/>
    </source>
</evidence>
<keyword evidence="6" id="KW-0520">NAD</keyword>
<keyword evidence="2" id="KW-0597">Phosphoprotein</keyword>
<evidence type="ECO:0000256" key="9">
    <source>
        <dbReference type="ARBA" id="ARBA00043038"/>
    </source>
</evidence>
<feature type="binding site" evidence="10">
    <location>
        <position position="213"/>
    </location>
    <ligand>
        <name>Zn(2+)</name>
        <dbReference type="ChEBI" id="CHEBI:29105"/>
    </ligand>
</feature>
<name>A0AAE0W3M6_9BIVA</name>
<dbReference type="GO" id="GO:0017136">
    <property type="term" value="F:histone deacetylase activity, NAD-dependent"/>
    <property type="evidence" value="ECO:0007669"/>
    <property type="project" value="TreeGrafter"/>
</dbReference>
<evidence type="ECO:0000256" key="2">
    <source>
        <dbReference type="ARBA" id="ARBA00022553"/>
    </source>
</evidence>
<evidence type="ECO:0000313" key="12">
    <source>
        <dbReference type="EMBL" id="KAK3600868.1"/>
    </source>
</evidence>
<evidence type="ECO:0000256" key="4">
    <source>
        <dbReference type="ARBA" id="ARBA00022723"/>
    </source>
</evidence>
<feature type="binding site" evidence="10">
    <location>
        <position position="210"/>
    </location>
    <ligand>
        <name>Zn(2+)</name>
        <dbReference type="ChEBI" id="CHEBI:29105"/>
    </ligand>
</feature>
<reference evidence="12" key="3">
    <citation type="submission" date="2023-05" db="EMBL/GenBank/DDBJ databases">
        <authorList>
            <person name="Smith C.H."/>
        </authorList>
    </citation>
    <scope>NUCLEOTIDE SEQUENCE</scope>
    <source>
        <strain evidence="12">CHS0354</strain>
        <tissue evidence="12">Mantle</tissue>
    </source>
</reference>
<dbReference type="Gene3D" id="3.40.50.1220">
    <property type="entry name" value="TPP-binding domain"/>
    <property type="match status" value="1"/>
</dbReference>
<dbReference type="PROSITE" id="PS50305">
    <property type="entry name" value="SIRTUIN"/>
    <property type="match status" value="1"/>
</dbReference>
<reference evidence="12" key="1">
    <citation type="journal article" date="2021" name="Genome Biol. Evol.">
        <title>A High-Quality Reference Genome for a Parasitic Bivalve with Doubly Uniparental Inheritance (Bivalvia: Unionida).</title>
        <authorList>
            <person name="Smith C.H."/>
        </authorList>
    </citation>
    <scope>NUCLEOTIDE SEQUENCE</scope>
    <source>
        <strain evidence="12">CHS0354</strain>
    </source>
</reference>
<evidence type="ECO:0000256" key="3">
    <source>
        <dbReference type="ARBA" id="ARBA00022679"/>
    </source>
</evidence>
<sequence length="393" mass="44284">MQCSLTKCSEGAIITPSHDHVEVRAFHLSQKDQQKLQASWNIDGEAIFHSTCWHKLCKAVKGESSEIVLSHLETKMILEAEKTAEFHDSMEKLKEETERIATMIKTARYCIAFTGAGISTAAGIGDFRGKDGKWTNMDKKKEYGTKGVKKSRPPISSYRPTYTHEALQKMVEMGLIKHVISQNCDGLHRLSGIPSERLSELHGNCYIEKCEKCGTRYERKFSHRTVSVGHKALVRPQPCHKCHINHRTGGICEKEECEGYLMNTIINFGDFLEDSVLNGAKAEALKADLVFCLGSTLQVIPANMLVEMGQKPTRLILCNRQVTPYDSVCCQKEEGATDPNGCRVFGDCDDLMGGVMLNILGPEGVLEWEQLRPERMKLYDQMREDQINYMQML</sequence>
<evidence type="ECO:0000313" key="13">
    <source>
        <dbReference type="Proteomes" id="UP001195483"/>
    </source>
</evidence>
<comment type="cofactor">
    <cofactor evidence="1">
        <name>Zn(2+)</name>
        <dbReference type="ChEBI" id="CHEBI:29105"/>
    </cofactor>
</comment>